<dbReference type="Proteomes" id="UP000807025">
    <property type="component" value="Unassembled WGS sequence"/>
</dbReference>
<name>A0A9P6DDE7_PLEER</name>
<keyword evidence="2" id="KW-1185">Reference proteome</keyword>
<organism evidence="1 2">
    <name type="scientific">Pleurotus eryngii</name>
    <name type="common">Boletus of the steppes</name>
    <dbReference type="NCBI Taxonomy" id="5323"/>
    <lineage>
        <taxon>Eukaryota</taxon>
        <taxon>Fungi</taxon>
        <taxon>Dikarya</taxon>
        <taxon>Basidiomycota</taxon>
        <taxon>Agaricomycotina</taxon>
        <taxon>Agaricomycetes</taxon>
        <taxon>Agaricomycetidae</taxon>
        <taxon>Agaricales</taxon>
        <taxon>Pleurotineae</taxon>
        <taxon>Pleurotaceae</taxon>
        <taxon>Pleurotus</taxon>
    </lineage>
</organism>
<comment type="caution">
    <text evidence="1">The sequence shown here is derived from an EMBL/GenBank/DDBJ whole genome shotgun (WGS) entry which is preliminary data.</text>
</comment>
<evidence type="ECO:0000313" key="2">
    <source>
        <dbReference type="Proteomes" id="UP000807025"/>
    </source>
</evidence>
<evidence type="ECO:0000313" key="1">
    <source>
        <dbReference type="EMBL" id="KAF9492759.1"/>
    </source>
</evidence>
<proteinExistence type="predicted"/>
<protein>
    <submittedName>
        <fullName evidence="1">Uncharacterized protein</fullName>
    </submittedName>
</protein>
<accession>A0A9P6DDE7</accession>
<dbReference type="EMBL" id="MU154596">
    <property type="protein sequence ID" value="KAF9492759.1"/>
    <property type="molecule type" value="Genomic_DNA"/>
</dbReference>
<dbReference type="AlphaFoldDB" id="A0A9P6DDE7"/>
<gene>
    <name evidence="1" type="ORF">BDN71DRAFT_1573247</name>
</gene>
<reference evidence="1" key="1">
    <citation type="submission" date="2020-11" db="EMBL/GenBank/DDBJ databases">
        <authorList>
            <consortium name="DOE Joint Genome Institute"/>
            <person name="Ahrendt S."/>
            <person name="Riley R."/>
            <person name="Andreopoulos W."/>
            <person name="Labutti K."/>
            <person name="Pangilinan J."/>
            <person name="Ruiz-Duenas F.J."/>
            <person name="Barrasa J.M."/>
            <person name="Sanchez-Garcia M."/>
            <person name="Camarero S."/>
            <person name="Miyauchi S."/>
            <person name="Serrano A."/>
            <person name="Linde D."/>
            <person name="Babiker R."/>
            <person name="Drula E."/>
            <person name="Ayuso-Fernandez I."/>
            <person name="Pacheco R."/>
            <person name="Padilla G."/>
            <person name="Ferreira P."/>
            <person name="Barriuso J."/>
            <person name="Kellner H."/>
            <person name="Castanera R."/>
            <person name="Alfaro M."/>
            <person name="Ramirez L."/>
            <person name="Pisabarro A.G."/>
            <person name="Kuo A."/>
            <person name="Tritt A."/>
            <person name="Lipzen A."/>
            <person name="He G."/>
            <person name="Yan M."/>
            <person name="Ng V."/>
            <person name="Cullen D."/>
            <person name="Martin F."/>
            <person name="Rosso M.-N."/>
            <person name="Henrissat B."/>
            <person name="Hibbett D."/>
            <person name="Martinez A.T."/>
            <person name="Grigoriev I.V."/>
        </authorList>
    </citation>
    <scope>NUCLEOTIDE SEQUENCE</scope>
    <source>
        <strain evidence="1">ATCC 90797</strain>
    </source>
</reference>
<sequence length="91" mass="9971">MGQNKEPTLVTLSNVWYSPEMAYTLISVQTIVKTGHRAHFEGNLCTIINPTNSRVIGLILLINGLYRVTEEGPQGPVAAVTLKPITISELH</sequence>
<dbReference type="OrthoDB" id="3251181at2759"/>